<dbReference type="EMBL" id="KC148186">
    <property type="protein sequence ID" value="AGE82296.1"/>
    <property type="molecule type" value="Genomic_DNA"/>
</dbReference>
<evidence type="ECO:0000313" key="2">
    <source>
        <dbReference type="EMBL" id="AGE82422.1"/>
    </source>
</evidence>
<reference evidence="1" key="2">
    <citation type="journal article" date="2013" name="PLoS ONE">
        <title>Pseudomonas syringae pv. actinidiae from Recent Outbreaks of Kiwifruit Bacterial Canker Belong to Different Clones that Originated in China.</title>
        <authorList>
            <person name="Butler M.I."/>
            <person name="Stockwell P.A."/>
            <person name="Black M.A."/>
            <person name="Day R.C."/>
            <person name="Lamont I.L."/>
            <person name="Poulter R.T.M."/>
        </authorList>
    </citation>
    <scope>NUCLEOTIDE SEQUENCE</scope>
    <source>
        <strain evidence="1">ICMP18744</strain>
        <strain evidence="2">M228</strain>
    </source>
</reference>
<evidence type="ECO:0000313" key="1">
    <source>
        <dbReference type="EMBL" id="AGE82296.1"/>
    </source>
</evidence>
<dbReference type="AlphaFoldDB" id="M1J986"/>
<name>M1J986_PSESF</name>
<reference evidence="1" key="1">
    <citation type="submission" date="2012-11" db="EMBL/GenBank/DDBJ databases">
        <authorList>
            <person name="Butler M."/>
            <person name="Stockwell P."/>
            <person name="Black M."/>
            <person name="Day R."/>
            <person name="Zhao Z."/>
            <person name="Huang L."/>
            <person name="Lamont I."/>
            <person name="Poulter R."/>
        </authorList>
    </citation>
    <scope>NUCLEOTIDE SEQUENCE</scope>
    <source>
        <strain evidence="1">ICMP18744</strain>
        <strain evidence="2">M228</strain>
    </source>
</reference>
<dbReference type="EMBL" id="KC148187">
    <property type="protein sequence ID" value="AGE82422.1"/>
    <property type="molecule type" value="Genomic_DNA"/>
</dbReference>
<protein>
    <submittedName>
        <fullName evidence="1">Uncharacterized protein</fullName>
    </submittedName>
</protein>
<sequence>MFIDGVKSRYAGAITPVLAAPTDETCEILTGPAGLEPDVSAEISNCD</sequence>
<organism evidence="1">
    <name type="scientific">Pseudomonas syringae pv. actinidiae</name>
    <dbReference type="NCBI Taxonomy" id="103796"/>
    <lineage>
        <taxon>Bacteria</taxon>
        <taxon>Pseudomonadati</taxon>
        <taxon>Pseudomonadota</taxon>
        <taxon>Gammaproteobacteria</taxon>
        <taxon>Pseudomonadales</taxon>
        <taxon>Pseudomonadaceae</taxon>
        <taxon>Pseudomonas</taxon>
        <taxon>Pseudomonas syringae</taxon>
    </lineage>
</organism>
<proteinExistence type="predicted"/>
<accession>M1J986</accession>